<accession>A0ACC1KXR0</accession>
<evidence type="ECO:0000313" key="2">
    <source>
        <dbReference type="Proteomes" id="UP001140096"/>
    </source>
</evidence>
<dbReference type="EMBL" id="JANBUP010003269">
    <property type="protein sequence ID" value="KAJ2797284.1"/>
    <property type="molecule type" value="Genomic_DNA"/>
</dbReference>
<gene>
    <name evidence="1" type="ORF">H4S07_005987</name>
</gene>
<protein>
    <submittedName>
        <fullName evidence="1">Uncharacterized protein</fullName>
    </submittedName>
</protein>
<keyword evidence="2" id="KW-1185">Reference proteome</keyword>
<proteinExistence type="predicted"/>
<dbReference type="Proteomes" id="UP001140096">
    <property type="component" value="Unassembled WGS sequence"/>
</dbReference>
<comment type="caution">
    <text evidence="1">The sequence shown here is derived from an EMBL/GenBank/DDBJ whole genome shotgun (WGS) entry which is preliminary data.</text>
</comment>
<name>A0ACC1KXR0_9FUNG</name>
<feature type="non-terminal residue" evidence="1">
    <location>
        <position position="257"/>
    </location>
</feature>
<sequence>MPQRLSSDPDVRILTTGVLYVRVHNNCNARRLVPHSLAPGAEWQPHIAVLSECTGYVSLLLYDVDGALVAEIAEIEVCGLSVYDIQPDDESLFGNSFGFHIDLGSAPRHSASFHRQSDSVQPTVSNLNSKSLDIAHGGKRGNNCQSVILNGHKQASERDSTIRARQRSKSLSYAASLGYQNSSDYNNQAMTNSAHPTSNRPSCTNTPPVVYFAAMQASERNNWIAWLRMYAEMPYSDPIPQPLGFMTPVPLTSRVER</sequence>
<organism evidence="1 2">
    <name type="scientific">Coemansia furcata</name>
    <dbReference type="NCBI Taxonomy" id="417177"/>
    <lineage>
        <taxon>Eukaryota</taxon>
        <taxon>Fungi</taxon>
        <taxon>Fungi incertae sedis</taxon>
        <taxon>Zoopagomycota</taxon>
        <taxon>Kickxellomycotina</taxon>
        <taxon>Kickxellomycetes</taxon>
        <taxon>Kickxellales</taxon>
        <taxon>Kickxellaceae</taxon>
        <taxon>Coemansia</taxon>
    </lineage>
</organism>
<evidence type="ECO:0000313" key="1">
    <source>
        <dbReference type="EMBL" id="KAJ2797284.1"/>
    </source>
</evidence>
<reference evidence="1" key="1">
    <citation type="submission" date="2022-07" db="EMBL/GenBank/DDBJ databases">
        <title>Phylogenomic reconstructions and comparative analyses of Kickxellomycotina fungi.</title>
        <authorList>
            <person name="Reynolds N.K."/>
            <person name="Stajich J.E."/>
            <person name="Barry K."/>
            <person name="Grigoriev I.V."/>
            <person name="Crous P."/>
            <person name="Smith M.E."/>
        </authorList>
    </citation>
    <scope>NUCLEOTIDE SEQUENCE</scope>
    <source>
        <strain evidence="1">CBS 102833</strain>
    </source>
</reference>